<dbReference type="InterPro" id="IPR036291">
    <property type="entry name" value="NAD(P)-bd_dom_sf"/>
</dbReference>
<organism evidence="12 13">
    <name type="scientific">Pseudomonas syringae pv. helianthi</name>
    <dbReference type="NCBI Taxonomy" id="251654"/>
    <lineage>
        <taxon>Bacteria</taxon>
        <taxon>Pseudomonadati</taxon>
        <taxon>Pseudomonadota</taxon>
        <taxon>Gammaproteobacteria</taxon>
        <taxon>Pseudomonadales</taxon>
        <taxon>Pseudomonadaceae</taxon>
        <taxon>Pseudomonas</taxon>
    </lineage>
</organism>
<dbReference type="Proteomes" id="UP000050557">
    <property type="component" value="Unassembled WGS sequence"/>
</dbReference>
<dbReference type="Gene3D" id="3.90.25.10">
    <property type="entry name" value="UDP-galactose 4-epimerase, domain 1"/>
    <property type="match status" value="1"/>
</dbReference>
<dbReference type="InterPro" id="IPR005886">
    <property type="entry name" value="UDP_G4E"/>
</dbReference>
<comment type="subunit">
    <text evidence="10">Homodimer.</text>
</comment>
<comment type="caution">
    <text evidence="12">The sequence shown here is derived from an EMBL/GenBank/DDBJ whole genome shotgun (WGS) entry which is preliminary data.</text>
</comment>
<evidence type="ECO:0000256" key="3">
    <source>
        <dbReference type="ARBA" id="ARBA00004947"/>
    </source>
</evidence>
<evidence type="ECO:0000256" key="5">
    <source>
        <dbReference type="ARBA" id="ARBA00013189"/>
    </source>
</evidence>
<comment type="similarity">
    <text evidence="4 10">Belongs to the NAD(P)-dependent epimerase/dehydratase family.</text>
</comment>
<dbReference type="GO" id="GO:0005829">
    <property type="term" value="C:cytosol"/>
    <property type="evidence" value="ECO:0007669"/>
    <property type="project" value="TreeGrafter"/>
</dbReference>
<evidence type="ECO:0000256" key="10">
    <source>
        <dbReference type="RuleBase" id="RU366046"/>
    </source>
</evidence>
<evidence type="ECO:0000256" key="8">
    <source>
        <dbReference type="ARBA" id="ARBA00023144"/>
    </source>
</evidence>
<dbReference type="Gene3D" id="3.40.50.720">
    <property type="entry name" value="NAD(P)-binding Rossmann-like Domain"/>
    <property type="match status" value="1"/>
</dbReference>
<keyword evidence="8" id="KW-0299">Galactose metabolism</keyword>
<dbReference type="InterPro" id="IPR001509">
    <property type="entry name" value="Epimerase_deHydtase"/>
</dbReference>
<dbReference type="NCBIfam" id="NF007956">
    <property type="entry name" value="PRK10675.1"/>
    <property type="match status" value="1"/>
</dbReference>
<comment type="pathway">
    <text evidence="3 10">Carbohydrate metabolism; galactose metabolism.</text>
</comment>
<accession>A0A0P9S0V7</accession>
<evidence type="ECO:0000256" key="1">
    <source>
        <dbReference type="ARBA" id="ARBA00000083"/>
    </source>
</evidence>
<comment type="cofactor">
    <cofactor evidence="2 10">
        <name>NAD(+)</name>
        <dbReference type="ChEBI" id="CHEBI:57540"/>
    </cofactor>
</comment>
<dbReference type="GO" id="GO:0006012">
    <property type="term" value="P:galactose metabolic process"/>
    <property type="evidence" value="ECO:0007669"/>
    <property type="project" value="UniProtKB-UniPathway"/>
</dbReference>
<reference evidence="12 13" key="1">
    <citation type="submission" date="2015-09" db="EMBL/GenBank/DDBJ databases">
        <title>Genome announcement of multiple Pseudomonas syringae strains.</title>
        <authorList>
            <person name="Thakur S."/>
            <person name="Wang P.W."/>
            <person name="Gong Y."/>
            <person name="Weir B.S."/>
            <person name="Guttman D.S."/>
        </authorList>
    </citation>
    <scope>NUCLEOTIDE SEQUENCE [LARGE SCALE GENOMIC DNA]</scope>
    <source>
        <strain evidence="12 13">ICMP4531</strain>
    </source>
</reference>
<evidence type="ECO:0000256" key="2">
    <source>
        <dbReference type="ARBA" id="ARBA00001911"/>
    </source>
</evidence>
<gene>
    <name evidence="12" type="ORF">ALO68_05555</name>
</gene>
<dbReference type="NCBIfam" id="TIGR01179">
    <property type="entry name" value="galE"/>
    <property type="match status" value="1"/>
</dbReference>
<dbReference type="EC" id="5.1.3.2" evidence="5 10"/>
<evidence type="ECO:0000259" key="11">
    <source>
        <dbReference type="Pfam" id="PF01370"/>
    </source>
</evidence>
<evidence type="ECO:0000313" key="13">
    <source>
        <dbReference type="Proteomes" id="UP000050557"/>
    </source>
</evidence>
<evidence type="ECO:0000313" key="12">
    <source>
        <dbReference type="EMBL" id="KPX49942.1"/>
    </source>
</evidence>
<dbReference type="PATRIC" id="fig|251654.3.peg.5310"/>
<dbReference type="EMBL" id="LJQM01000014">
    <property type="protein sequence ID" value="KPX49942.1"/>
    <property type="molecule type" value="Genomic_DNA"/>
</dbReference>
<evidence type="ECO:0000256" key="9">
    <source>
        <dbReference type="ARBA" id="ARBA00023235"/>
    </source>
</evidence>
<proteinExistence type="inferred from homology"/>
<feature type="domain" description="NAD-dependent epimerase/dehydratase" evidence="11">
    <location>
        <begin position="49"/>
        <end position="308"/>
    </location>
</feature>
<evidence type="ECO:0000256" key="6">
    <source>
        <dbReference type="ARBA" id="ARBA00018569"/>
    </source>
</evidence>
<dbReference type="Pfam" id="PF01370">
    <property type="entry name" value="Epimerase"/>
    <property type="match status" value="1"/>
</dbReference>
<dbReference type="AlphaFoldDB" id="A0A0P9S0V7"/>
<dbReference type="PANTHER" id="PTHR43725:SF47">
    <property type="entry name" value="UDP-GLUCOSE 4-EPIMERASE"/>
    <property type="match status" value="1"/>
</dbReference>
<dbReference type="SUPFAM" id="SSF51735">
    <property type="entry name" value="NAD(P)-binding Rossmann-fold domains"/>
    <property type="match status" value="1"/>
</dbReference>
<evidence type="ECO:0000256" key="7">
    <source>
        <dbReference type="ARBA" id="ARBA00023027"/>
    </source>
</evidence>
<protein>
    <recommendedName>
        <fullName evidence="6 10">UDP-glucose 4-epimerase</fullName>
        <ecNumber evidence="5 10">5.1.3.2</ecNumber>
    </recommendedName>
</protein>
<dbReference type="PANTHER" id="PTHR43725">
    <property type="entry name" value="UDP-GLUCOSE 4-EPIMERASE"/>
    <property type="match status" value="1"/>
</dbReference>
<sequence>MRYVFPTRWSGPDFRKQGSPVGPVIKVMAWSRQLASSRGGENPGRTTMILVTGGTGYIGAHITLELLEKGRDVVVLDNLSNSSRETLNRIEKLSGRHVDFIHGDIRSKATLHRLFARYPVKAVVHCAGLKAVSESVREPLRYFETNVSGSVKLCQVMAEAGVFELLFSSSATVYGQCERMPLDENCPLGLPTSPYGHSKLMAEQVLKSVAHSDPRWSIGLLRYFNPIGAHPSGLLGESACNTPNNLLPFLLQVANRLRPALHIYGTDYPTQDGTGVRDYLHVMDLADGHLKALDRIHRERGVSVWNLGTGQGYSVLEVVHAFERISGNAVPLILEPRRAGDVAACWSDPSKALSELNWHARHDLDSMLTDAWRWQCMNPQGYIPAALVS</sequence>
<keyword evidence="9 10" id="KW-0413">Isomerase</keyword>
<dbReference type="CDD" id="cd05247">
    <property type="entry name" value="UDP_G4E_1_SDR_e"/>
    <property type="match status" value="1"/>
</dbReference>
<evidence type="ECO:0000256" key="4">
    <source>
        <dbReference type="ARBA" id="ARBA00007637"/>
    </source>
</evidence>
<comment type="catalytic activity">
    <reaction evidence="1 10">
        <text>UDP-alpha-D-glucose = UDP-alpha-D-galactose</text>
        <dbReference type="Rhea" id="RHEA:22168"/>
        <dbReference type="ChEBI" id="CHEBI:58885"/>
        <dbReference type="ChEBI" id="CHEBI:66914"/>
        <dbReference type="EC" id="5.1.3.2"/>
    </reaction>
</comment>
<keyword evidence="10" id="KW-0119">Carbohydrate metabolism</keyword>
<keyword evidence="7 10" id="KW-0520">NAD</keyword>
<dbReference type="GO" id="GO:0003978">
    <property type="term" value="F:UDP-glucose 4-epimerase activity"/>
    <property type="evidence" value="ECO:0007669"/>
    <property type="project" value="UniProtKB-UniRule"/>
</dbReference>
<dbReference type="UniPathway" id="UPA00214"/>
<name>A0A0P9S0V7_9PSED</name>